<dbReference type="AlphaFoldDB" id="X0YN89"/>
<sequence>PGIMDLEMIQAFGIGHGQEVLKGSRWSEHVEGFLDVAGDEEVIGITSCCVYRMGR</sequence>
<name>X0YN89_9ZZZZ</name>
<protein>
    <submittedName>
        <fullName evidence="1">Uncharacterized protein</fullName>
    </submittedName>
</protein>
<dbReference type="EMBL" id="BARS01053242">
    <property type="protein sequence ID" value="GAG49933.1"/>
    <property type="molecule type" value="Genomic_DNA"/>
</dbReference>
<proteinExistence type="predicted"/>
<evidence type="ECO:0000313" key="1">
    <source>
        <dbReference type="EMBL" id="GAG49933.1"/>
    </source>
</evidence>
<accession>X0YN89</accession>
<organism evidence="1">
    <name type="scientific">marine sediment metagenome</name>
    <dbReference type="NCBI Taxonomy" id="412755"/>
    <lineage>
        <taxon>unclassified sequences</taxon>
        <taxon>metagenomes</taxon>
        <taxon>ecological metagenomes</taxon>
    </lineage>
</organism>
<gene>
    <name evidence="1" type="ORF">S01H1_79037</name>
</gene>
<feature type="non-terminal residue" evidence="1">
    <location>
        <position position="1"/>
    </location>
</feature>
<reference evidence="1" key="1">
    <citation type="journal article" date="2014" name="Front. Microbiol.">
        <title>High frequency of phylogenetically diverse reductive dehalogenase-homologous genes in deep subseafloor sedimentary metagenomes.</title>
        <authorList>
            <person name="Kawai M."/>
            <person name="Futagami T."/>
            <person name="Toyoda A."/>
            <person name="Takaki Y."/>
            <person name="Nishi S."/>
            <person name="Hori S."/>
            <person name="Arai W."/>
            <person name="Tsubouchi T."/>
            <person name="Morono Y."/>
            <person name="Uchiyama I."/>
            <person name="Ito T."/>
            <person name="Fujiyama A."/>
            <person name="Inagaki F."/>
            <person name="Takami H."/>
        </authorList>
    </citation>
    <scope>NUCLEOTIDE SEQUENCE</scope>
    <source>
        <strain evidence="1">Expedition CK06-06</strain>
    </source>
</reference>
<comment type="caution">
    <text evidence="1">The sequence shown here is derived from an EMBL/GenBank/DDBJ whole genome shotgun (WGS) entry which is preliminary data.</text>
</comment>